<proteinExistence type="predicted"/>
<dbReference type="RefSeq" id="WP_209686759.1">
    <property type="nucleotide sequence ID" value="NZ_JAGGLU010000005.1"/>
</dbReference>
<dbReference type="Gene3D" id="3.40.50.10170">
    <property type="match status" value="1"/>
</dbReference>
<dbReference type="NCBIfam" id="TIGR00762">
    <property type="entry name" value="DegV"/>
    <property type="match status" value="1"/>
</dbReference>
<dbReference type="PANTHER" id="PTHR33434">
    <property type="entry name" value="DEGV DOMAIN-CONTAINING PROTEIN DR_1986-RELATED"/>
    <property type="match status" value="1"/>
</dbReference>
<gene>
    <name evidence="3" type="ORF">J2Z60_001197</name>
</gene>
<dbReference type="EMBL" id="JAGGLU010000005">
    <property type="protein sequence ID" value="MBP2058022.1"/>
    <property type="molecule type" value="Genomic_DNA"/>
</dbReference>
<comment type="caution">
    <text evidence="3">The sequence shown here is derived from an EMBL/GenBank/DDBJ whole genome shotgun (WGS) entry which is preliminary data.</text>
</comment>
<dbReference type="Pfam" id="PF02645">
    <property type="entry name" value="DegV"/>
    <property type="match status" value="1"/>
</dbReference>
<evidence type="ECO:0000313" key="4">
    <source>
        <dbReference type="Proteomes" id="UP001519292"/>
    </source>
</evidence>
<accession>A0ABS4MF79</accession>
<dbReference type="InterPro" id="IPR050270">
    <property type="entry name" value="DegV_domain_contain"/>
</dbReference>
<organism evidence="3 4">
    <name type="scientific">Lactobacillus colini</name>
    <dbReference type="NCBI Taxonomy" id="1819254"/>
    <lineage>
        <taxon>Bacteria</taxon>
        <taxon>Bacillati</taxon>
        <taxon>Bacillota</taxon>
        <taxon>Bacilli</taxon>
        <taxon>Lactobacillales</taxon>
        <taxon>Lactobacillaceae</taxon>
        <taxon>Lactobacillus</taxon>
    </lineage>
</organism>
<evidence type="ECO:0000256" key="1">
    <source>
        <dbReference type="ARBA" id="ARBA00003238"/>
    </source>
</evidence>
<dbReference type="InterPro" id="IPR043168">
    <property type="entry name" value="DegV_C"/>
</dbReference>
<evidence type="ECO:0000313" key="3">
    <source>
        <dbReference type="EMBL" id="MBP2058022.1"/>
    </source>
</evidence>
<dbReference type="PROSITE" id="PS51482">
    <property type="entry name" value="DEGV"/>
    <property type="match status" value="1"/>
</dbReference>
<dbReference type="PANTHER" id="PTHR33434:SF2">
    <property type="entry name" value="FATTY ACID-BINDING PROTEIN TM_1468"/>
    <property type="match status" value="1"/>
</dbReference>
<comment type="function">
    <text evidence="1">May bind long-chain fatty acids, such as palmitate, and may play a role in lipid transport or fatty acid metabolism.</text>
</comment>
<name>A0ABS4MF79_9LACO</name>
<keyword evidence="4" id="KW-1185">Reference proteome</keyword>
<dbReference type="Proteomes" id="UP001519292">
    <property type="component" value="Unassembled WGS sequence"/>
</dbReference>
<keyword evidence="2" id="KW-0446">Lipid-binding</keyword>
<reference evidence="3 4" key="1">
    <citation type="submission" date="2021-03" db="EMBL/GenBank/DDBJ databases">
        <title>Genomic Encyclopedia of Type Strains, Phase IV (KMG-IV): sequencing the most valuable type-strain genomes for metagenomic binning, comparative biology and taxonomic classification.</title>
        <authorList>
            <person name="Goeker M."/>
        </authorList>
    </citation>
    <scope>NUCLEOTIDE SEQUENCE [LARGE SCALE GENOMIC DNA]</scope>
    <source>
        <strain evidence="3 4">DSM 101872</strain>
    </source>
</reference>
<evidence type="ECO:0000256" key="2">
    <source>
        <dbReference type="ARBA" id="ARBA00023121"/>
    </source>
</evidence>
<dbReference type="Gene3D" id="3.30.1180.10">
    <property type="match status" value="1"/>
</dbReference>
<dbReference type="InterPro" id="IPR003797">
    <property type="entry name" value="DegV"/>
</dbReference>
<protein>
    <submittedName>
        <fullName evidence="3">DegV family protein with EDD domain</fullName>
    </submittedName>
</protein>
<sequence length="309" mass="34758">MKIGVLTDSSAYLTKEQCNEYNISVIPIPIIWNQKTYYDLVDIGFDEFYQKLNTSKELPTTSQPSIGAVKKYVDQYVEQGYTDLIVITISSGLSSFYSNVVSVANEENRIKIHPFDTKITCAGQADAALLAAKLIKAGAGIDLIMHDLEDLRNTTDVRFIVDNLNHLKRTGRLSNAASFVGILLKISPILSIDVQNKGKISAIAKERKYRRAYNHIEKDFSKLISDLSYPVQATIFHADDINRENDWLSNYKERFPDVNFYSSIIGPVVGVHVGQHAIAMIWCRNIESYFDKNGKPLSISQVHSEVVDN</sequence>
<dbReference type="SUPFAM" id="SSF82549">
    <property type="entry name" value="DAK1/DegV-like"/>
    <property type="match status" value="1"/>
</dbReference>